<dbReference type="RefSeq" id="XP_012333780.1">
    <property type="nucleotide sequence ID" value="XM_012478357.1"/>
</dbReference>
<dbReference type="AlphaFoldDB" id="A0A0D9QRS3"/>
<keyword evidence="2" id="KW-1133">Transmembrane helix</keyword>
<feature type="transmembrane region" description="Helical" evidence="2">
    <location>
        <begin position="38"/>
        <end position="59"/>
    </location>
</feature>
<gene>
    <name evidence="4" type="ORF">AK88_00711</name>
</gene>
<feature type="domain" description="Tryptophan/threonine-rich plasmodium antigen C-terminal" evidence="3">
    <location>
        <begin position="165"/>
        <end position="380"/>
    </location>
</feature>
<evidence type="ECO:0000256" key="1">
    <source>
        <dbReference type="SAM" id="MobiDB-lite"/>
    </source>
</evidence>
<organism evidence="4 5">
    <name type="scientific">Plasmodium fragile</name>
    <dbReference type="NCBI Taxonomy" id="5857"/>
    <lineage>
        <taxon>Eukaryota</taxon>
        <taxon>Sar</taxon>
        <taxon>Alveolata</taxon>
        <taxon>Apicomplexa</taxon>
        <taxon>Aconoidasida</taxon>
        <taxon>Haemosporida</taxon>
        <taxon>Plasmodiidae</taxon>
        <taxon>Plasmodium</taxon>
        <taxon>Plasmodium (Plasmodium)</taxon>
    </lineage>
</organism>
<dbReference type="InterPro" id="IPR022089">
    <property type="entry name" value="Plasmodium-antigen_C"/>
</dbReference>
<feature type="region of interest" description="Disordered" evidence="1">
    <location>
        <begin position="65"/>
        <end position="123"/>
    </location>
</feature>
<dbReference type="EMBL" id="KQ001650">
    <property type="protein sequence ID" value="KJP89502.1"/>
    <property type="molecule type" value="Genomic_DNA"/>
</dbReference>
<evidence type="ECO:0000259" key="3">
    <source>
        <dbReference type="Pfam" id="PF12319"/>
    </source>
</evidence>
<feature type="compositionally biased region" description="Basic and acidic residues" evidence="1">
    <location>
        <begin position="70"/>
        <end position="80"/>
    </location>
</feature>
<keyword evidence="2" id="KW-0812">Transmembrane</keyword>
<dbReference type="OrthoDB" id="371770at2759"/>
<proteinExistence type="predicted"/>
<dbReference type="Proteomes" id="UP000054561">
    <property type="component" value="Unassembled WGS sequence"/>
</dbReference>
<keyword evidence="2" id="KW-0472">Membrane</keyword>
<keyword evidence="5" id="KW-1185">Reference proteome</keyword>
<evidence type="ECO:0000313" key="5">
    <source>
        <dbReference type="Proteomes" id="UP000054561"/>
    </source>
</evidence>
<dbReference type="OMA" id="TETWKWL"/>
<evidence type="ECO:0000313" key="4">
    <source>
        <dbReference type="EMBL" id="KJP89502.1"/>
    </source>
</evidence>
<dbReference type="GeneID" id="24266025"/>
<protein>
    <recommendedName>
        <fullName evidence="3">Tryptophan/threonine-rich plasmodium antigen C-terminal domain-containing protein</fullName>
    </recommendedName>
</protein>
<sequence length="427" mass="52302">MEGAYDISKCIIDAICSPNSKQLEGVNPAVKFDGNCTYNWHVVSLCFFLVLINYIYTFLNTRSNTQSIESKPKPEDSDHDDHDDEEEDDDVPDVEHCSASDKEDNLKEKKEKEAETDKQNEKHMSEGMEQMKTPTIEPNVQKHQALLTNLEDMPEEELEEWKNQEWKKYMINVEEEWQFLNLCIEQERQNWIDSKDKELENWMKKMENKWMDIDNIGKEHQCTFIKSDLKDDDQSHLKERLKHEVKNSIYRDWKNWIRDNESYLNTWLIKQWTEWRNNKILNFLMAEWRLQEDEYWTEWEQTETWKWLQFNKRRKWLTWKNRVSNEKQEWENWVKIKEQRVIYNKYKKWTLWINAKKRSINQWVEWLADKCVNDSRWNTWIKEKYKELVLQENMERAELMKKLKNRKTHQASTFLSLNDKLESVDEA</sequence>
<feature type="compositionally biased region" description="Basic and acidic residues" evidence="1">
    <location>
        <begin position="93"/>
        <end position="123"/>
    </location>
</feature>
<evidence type="ECO:0000256" key="2">
    <source>
        <dbReference type="SAM" id="Phobius"/>
    </source>
</evidence>
<dbReference type="Pfam" id="PF12319">
    <property type="entry name" value="TryThrA_C"/>
    <property type="match status" value="1"/>
</dbReference>
<accession>A0A0D9QRS3</accession>
<name>A0A0D9QRS3_PLAFR</name>
<reference evidence="4 5" key="1">
    <citation type="submission" date="2014-03" db="EMBL/GenBank/DDBJ databases">
        <title>The Genome Sequence of Plasmodium fragile nilgiri.</title>
        <authorList>
            <consortium name="The Broad Institute Genomics Platform"/>
            <consortium name="The Broad Institute Genome Sequencing Center for Infectious Disease"/>
            <person name="Neafsey D."/>
            <person name="Duraisingh M."/>
            <person name="Young S.K."/>
            <person name="Zeng Q."/>
            <person name="Gargeya S."/>
            <person name="Abouelleil A."/>
            <person name="Alvarado L."/>
            <person name="Chapman S.B."/>
            <person name="Gainer-Dewar J."/>
            <person name="Goldberg J."/>
            <person name="Griggs A."/>
            <person name="Gujja S."/>
            <person name="Hansen M."/>
            <person name="Howarth C."/>
            <person name="Imamovic A."/>
            <person name="Larimer J."/>
            <person name="Pearson M."/>
            <person name="Poon T.W."/>
            <person name="Priest M."/>
            <person name="Roberts A."/>
            <person name="Saif S."/>
            <person name="Shea T."/>
            <person name="Sykes S."/>
            <person name="Wortman J."/>
            <person name="Nusbaum C."/>
            <person name="Birren B."/>
        </authorList>
    </citation>
    <scope>NUCLEOTIDE SEQUENCE [LARGE SCALE GENOMIC DNA]</scope>
    <source>
        <strain evidence="5">nilgiri</strain>
    </source>
</reference>
<feature type="compositionally biased region" description="Acidic residues" evidence="1">
    <location>
        <begin position="81"/>
        <end position="92"/>
    </location>
</feature>
<dbReference type="VEuPathDB" id="PlasmoDB:AK88_00711"/>